<keyword evidence="5" id="KW-0560">Oxidoreductase</keyword>
<evidence type="ECO:0000256" key="3">
    <source>
        <dbReference type="ARBA" id="ARBA00022630"/>
    </source>
</evidence>
<name>A0A7C8N0V4_9PEZI</name>
<dbReference type="EMBL" id="WUBL01000002">
    <property type="protein sequence ID" value="KAF2973313.1"/>
    <property type="molecule type" value="Genomic_DNA"/>
</dbReference>
<evidence type="ECO:0000313" key="10">
    <source>
        <dbReference type="Proteomes" id="UP000481858"/>
    </source>
</evidence>
<dbReference type="Proteomes" id="UP000481858">
    <property type="component" value="Unassembled WGS sequence"/>
</dbReference>
<keyword evidence="3" id="KW-0285">Flavoprotein</keyword>
<dbReference type="Gene3D" id="3.30.9.10">
    <property type="entry name" value="D-Amino Acid Oxidase, subunit A, domain 2"/>
    <property type="match status" value="1"/>
</dbReference>
<comment type="pathway">
    <text evidence="1">Secondary metabolite biosynthesis.</text>
</comment>
<feature type="domain" description="FAD-binding" evidence="7">
    <location>
        <begin position="86"/>
        <end position="458"/>
    </location>
</feature>
<dbReference type="PANTHER" id="PTHR43004:SF20">
    <property type="entry name" value="2-MONOOXYGENASE, PUTATIVE (AFU_ORTHOLOGUE AFUA_1G13660)-RELATED"/>
    <property type="match status" value="1"/>
</dbReference>
<organism evidence="9 10">
    <name type="scientific">Xylaria multiplex</name>
    <dbReference type="NCBI Taxonomy" id="323545"/>
    <lineage>
        <taxon>Eukaryota</taxon>
        <taxon>Fungi</taxon>
        <taxon>Dikarya</taxon>
        <taxon>Ascomycota</taxon>
        <taxon>Pezizomycotina</taxon>
        <taxon>Sordariomycetes</taxon>
        <taxon>Xylariomycetidae</taxon>
        <taxon>Xylariales</taxon>
        <taxon>Xylariaceae</taxon>
        <taxon>Xylaria</taxon>
    </lineage>
</organism>
<dbReference type="SUPFAM" id="SSF54373">
    <property type="entry name" value="FAD-linked reductases, C-terminal domain"/>
    <property type="match status" value="1"/>
</dbReference>
<dbReference type="FunCoup" id="A0A7C8N0V4">
    <property type="interactions" value="360"/>
</dbReference>
<keyword evidence="10" id="KW-1185">Reference proteome</keyword>
<feature type="region of interest" description="Disordered" evidence="6">
    <location>
        <begin position="19"/>
        <end position="56"/>
    </location>
</feature>
<dbReference type="Pfam" id="PF01494">
    <property type="entry name" value="FAD_binding_3"/>
    <property type="match status" value="1"/>
</dbReference>
<dbReference type="SUPFAM" id="SSF52833">
    <property type="entry name" value="Thioredoxin-like"/>
    <property type="match status" value="1"/>
</dbReference>
<proteinExistence type="inferred from homology"/>
<dbReference type="InParanoid" id="A0A7C8N0V4"/>
<dbReference type="InterPro" id="IPR036249">
    <property type="entry name" value="Thioredoxin-like_sf"/>
</dbReference>
<evidence type="ECO:0000259" key="7">
    <source>
        <dbReference type="Pfam" id="PF01494"/>
    </source>
</evidence>
<dbReference type="Gene3D" id="3.50.50.60">
    <property type="entry name" value="FAD/NAD(P)-binding domain"/>
    <property type="match status" value="1"/>
</dbReference>
<dbReference type="Pfam" id="PF07976">
    <property type="entry name" value="Phe_hydrox_dim"/>
    <property type="match status" value="1"/>
</dbReference>
<protein>
    <submittedName>
        <fullName evidence="9">Uncharacterized protein</fullName>
    </submittedName>
</protein>
<evidence type="ECO:0000256" key="1">
    <source>
        <dbReference type="ARBA" id="ARBA00005179"/>
    </source>
</evidence>
<gene>
    <name evidence="9" type="ORF">GQX73_g378</name>
</gene>
<evidence type="ECO:0000313" key="9">
    <source>
        <dbReference type="EMBL" id="KAF2973313.1"/>
    </source>
</evidence>
<evidence type="ECO:0000256" key="6">
    <source>
        <dbReference type="SAM" id="MobiDB-lite"/>
    </source>
</evidence>
<dbReference type="InterPro" id="IPR036188">
    <property type="entry name" value="FAD/NAD-bd_sf"/>
</dbReference>
<dbReference type="GO" id="GO:0016709">
    <property type="term" value="F:oxidoreductase activity, acting on paired donors, with incorporation or reduction of molecular oxygen, NAD(P)H as one donor, and incorporation of one atom of oxygen"/>
    <property type="evidence" value="ECO:0007669"/>
    <property type="project" value="UniProtKB-ARBA"/>
</dbReference>
<dbReference type="InterPro" id="IPR002938">
    <property type="entry name" value="FAD-bd"/>
</dbReference>
<dbReference type="PRINTS" id="PR00420">
    <property type="entry name" value="RNGMNOXGNASE"/>
</dbReference>
<dbReference type="InterPro" id="IPR050641">
    <property type="entry name" value="RIFMO-like"/>
</dbReference>
<dbReference type="InterPro" id="IPR038220">
    <property type="entry name" value="PHOX_C_sf"/>
</dbReference>
<dbReference type="OrthoDB" id="1716816at2759"/>
<dbReference type="PANTHER" id="PTHR43004">
    <property type="entry name" value="TRK SYSTEM POTASSIUM UPTAKE PROTEIN"/>
    <property type="match status" value="1"/>
</dbReference>
<keyword evidence="4" id="KW-0274">FAD</keyword>
<evidence type="ECO:0000259" key="8">
    <source>
        <dbReference type="Pfam" id="PF07976"/>
    </source>
</evidence>
<evidence type="ECO:0000256" key="5">
    <source>
        <dbReference type="ARBA" id="ARBA00023002"/>
    </source>
</evidence>
<feature type="domain" description="Phenol hydroxylase-like C-terminal dimerisation" evidence="8">
    <location>
        <begin position="539"/>
        <end position="698"/>
    </location>
</feature>
<dbReference type="GO" id="GO:0071949">
    <property type="term" value="F:FAD binding"/>
    <property type="evidence" value="ECO:0007669"/>
    <property type="project" value="InterPro"/>
</dbReference>
<feature type="compositionally biased region" description="Polar residues" evidence="6">
    <location>
        <begin position="37"/>
        <end position="56"/>
    </location>
</feature>
<evidence type="ECO:0000256" key="2">
    <source>
        <dbReference type="ARBA" id="ARBA00007801"/>
    </source>
</evidence>
<reference evidence="9 10" key="1">
    <citation type="submission" date="2019-12" db="EMBL/GenBank/DDBJ databases">
        <title>Draft genome sequence of the ascomycete Xylaria multiplex DSM 110363.</title>
        <authorList>
            <person name="Buettner E."/>
            <person name="Kellner H."/>
        </authorList>
    </citation>
    <scope>NUCLEOTIDE SEQUENCE [LARGE SCALE GENOMIC DNA]</scope>
    <source>
        <strain evidence="9 10">DSM 110363</strain>
    </source>
</reference>
<dbReference type="SUPFAM" id="SSF51905">
    <property type="entry name" value="FAD/NAD(P)-binding domain"/>
    <property type="match status" value="1"/>
</dbReference>
<accession>A0A7C8N0V4</accession>
<evidence type="ECO:0000256" key="4">
    <source>
        <dbReference type="ARBA" id="ARBA00022827"/>
    </source>
</evidence>
<dbReference type="InterPro" id="IPR012941">
    <property type="entry name" value="Phe_hydrox_C_dim_dom"/>
</dbReference>
<dbReference type="Gene3D" id="3.40.30.20">
    <property type="match status" value="1"/>
</dbReference>
<comment type="caution">
    <text evidence="9">The sequence shown here is derived from an EMBL/GenBank/DDBJ whole genome shotgun (WGS) entry which is preliminary data.</text>
</comment>
<dbReference type="AlphaFoldDB" id="A0A7C8N0V4"/>
<sequence>MARSLTSYTWQNGFAEPVDTAPPWTRSSHHVTEDGQRSNYTLPEQGIRPTSSVSNEYGTSTLRSWPSLYNGTAAYETPPSWKPPQEVDVLICGAGPFGLEMALNLARFNVKFRIVDKAEGPSHSGRADAIQPRALEYLHAWGISNEATEVGPLLNKTILYRNGVKLFHGHSSTCDSRYKGIHIITQSQVEKIYIRDLLRHDVLVERNTVVDSLDISKDPASDNPATVKITNLRTGECDVVRAKYVIGADGAGSRIRELIGAPFDGLATDCYWAIIECEAATDYPHILDFSIVTSSKCGGTIILPREQGLTRFYVHITGADAARITATRKRSRENNSAVGETEVYDHGITPDEVMQRLNEIMSPWKVNVTGQIAWFAVWRVNERVARHFSSPDQRVHIGGDAAHVHSVLGAFGLNSSIYDAANLSWKLALSLQGNAKPEVLLPTYDAERRLFANRVIRASGAYLRFICNLDLPLASLRGLDSELETHDEALPLLDGSKEADADWLRSFFSRNAMFLIGVDGPVVDTILNKTADTMMQRPTSLLSGVRAPDPRVCFGIDRTSYLYDAMLGVGKFHILVFASDLQGPVRQRIAHFSTHGLGPSGFFHRFGGRKAFNVVLVFKGRPREVQETIGDADLDNIRSLATLVYDDRAPDEDAHYYYGINHARGAVMVVRPDLVVGMSTWPEDQRELDEYFAAFLLEAETASKEHD</sequence>
<comment type="similarity">
    <text evidence="2">Belongs to the PheA/TfdB FAD monooxygenase family.</text>
</comment>